<evidence type="ECO:0000313" key="1">
    <source>
        <dbReference type="EMBL" id="GAI38669.1"/>
    </source>
</evidence>
<sequence>MAIDVRVGARKSCPKCGHEMELRAGVVLVCPMCGHVERLEDAKYQEEYHP</sequence>
<reference evidence="1" key="1">
    <citation type="journal article" date="2014" name="Front. Microbiol.">
        <title>High frequency of phylogenetically diverse reductive dehalogenase-homologous genes in deep subseafloor sedimentary metagenomes.</title>
        <authorList>
            <person name="Kawai M."/>
            <person name="Futagami T."/>
            <person name="Toyoda A."/>
            <person name="Takaki Y."/>
            <person name="Nishi S."/>
            <person name="Hori S."/>
            <person name="Arai W."/>
            <person name="Tsubouchi T."/>
            <person name="Morono Y."/>
            <person name="Uchiyama I."/>
            <person name="Ito T."/>
            <person name="Fujiyama A."/>
            <person name="Inagaki F."/>
            <person name="Takami H."/>
        </authorList>
    </citation>
    <scope>NUCLEOTIDE SEQUENCE</scope>
    <source>
        <strain evidence="1">Expedition CK06-06</strain>
    </source>
</reference>
<dbReference type="AlphaFoldDB" id="X1Q5Y2"/>
<protein>
    <recommendedName>
        <fullName evidence="2">Viral late gene transcription factor 3 zinc ribbon domain-containing protein</fullName>
    </recommendedName>
</protein>
<dbReference type="EMBL" id="BARV01030204">
    <property type="protein sequence ID" value="GAI38669.1"/>
    <property type="molecule type" value="Genomic_DNA"/>
</dbReference>
<name>X1Q5Y2_9ZZZZ</name>
<dbReference type="Gene3D" id="2.20.70.10">
    <property type="match status" value="1"/>
</dbReference>
<accession>X1Q5Y2</accession>
<proteinExistence type="predicted"/>
<organism evidence="1">
    <name type="scientific">marine sediment metagenome</name>
    <dbReference type="NCBI Taxonomy" id="412755"/>
    <lineage>
        <taxon>unclassified sequences</taxon>
        <taxon>metagenomes</taxon>
        <taxon>ecological metagenomes</taxon>
    </lineage>
</organism>
<evidence type="ECO:0008006" key="2">
    <source>
        <dbReference type="Google" id="ProtNLM"/>
    </source>
</evidence>
<dbReference type="SUPFAM" id="SSF57783">
    <property type="entry name" value="Zinc beta-ribbon"/>
    <property type="match status" value="1"/>
</dbReference>
<comment type="caution">
    <text evidence="1">The sequence shown here is derived from an EMBL/GenBank/DDBJ whole genome shotgun (WGS) entry which is preliminary data.</text>
</comment>
<gene>
    <name evidence="1" type="ORF">S06H3_48008</name>
</gene>